<gene>
    <name evidence="1" type="ORF">FLP23_06460</name>
</gene>
<dbReference type="OrthoDB" id="73183at2"/>
<dbReference type="InterPro" id="IPR025355">
    <property type="entry name" value="DUF4259"/>
</dbReference>
<dbReference type="AlphaFoldDB" id="A0A5C1Y8I9"/>
<proteinExistence type="predicted"/>
<protein>
    <submittedName>
        <fullName evidence="1">DUF4259 domain-containing protein</fullName>
    </submittedName>
</protein>
<organism evidence="1 2">
    <name type="scientific">Protaetiibacter larvae</name>
    <dbReference type="NCBI Taxonomy" id="2592654"/>
    <lineage>
        <taxon>Bacteria</taxon>
        <taxon>Bacillati</taxon>
        <taxon>Actinomycetota</taxon>
        <taxon>Actinomycetes</taxon>
        <taxon>Micrococcales</taxon>
        <taxon>Microbacteriaceae</taxon>
        <taxon>Protaetiibacter</taxon>
    </lineage>
</organism>
<sequence length="133" mass="14404">MGAWSGEPFGNDAAADWAWELAEQRNWSVVRRALAAVKWARYLDQDAAAIAIAAAETVAHGLGRGTQHDGYVEEVVAFVHRAGPPPRRLVKLAQQALAKSTGEASELNELWDEDPAEWIVANALLETALADTD</sequence>
<reference evidence="1 2" key="1">
    <citation type="submission" date="2019-09" db="EMBL/GenBank/DDBJ databases">
        <title>Genome sequencing of strain KACC 19322.</title>
        <authorList>
            <person name="Heo J."/>
            <person name="Kim S.-J."/>
            <person name="Kim J.-S."/>
            <person name="Hong S.-B."/>
            <person name="Kwon S.-W."/>
        </authorList>
    </citation>
    <scope>NUCLEOTIDE SEQUENCE [LARGE SCALE GENOMIC DNA]</scope>
    <source>
        <strain evidence="1 2">KACC 19322</strain>
    </source>
</reference>
<keyword evidence="2" id="KW-1185">Reference proteome</keyword>
<dbReference type="Pfam" id="PF14078">
    <property type="entry name" value="DUF4259"/>
    <property type="match status" value="1"/>
</dbReference>
<accession>A0A5C1Y8I9</accession>
<evidence type="ECO:0000313" key="2">
    <source>
        <dbReference type="Proteomes" id="UP000322159"/>
    </source>
</evidence>
<name>A0A5C1Y8I9_9MICO</name>
<dbReference type="KEGG" id="lyk:FLP23_06460"/>
<dbReference type="Proteomes" id="UP000322159">
    <property type="component" value="Chromosome"/>
</dbReference>
<dbReference type="RefSeq" id="WP_149325098.1">
    <property type="nucleotide sequence ID" value="NZ_CP043504.1"/>
</dbReference>
<dbReference type="EMBL" id="CP043504">
    <property type="protein sequence ID" value="QEO09678.1"/>
    <property type="molecule type" value="Genomic_DNA"/>
</dbReference>
<evidence type="ECO:0000313" key="1">
    <source>
        <dbReference type="EMBL" id="QEO09678.1"/>
    </source>
</evidence>